<feature type="domain" description="DNA2/NAM7 helicase-like C-terminal" evidence="3">
    <location>
        <begin position="691"/>
        <end position="875"/>
    </location>
</feature>
<reference evidence="5 6" key="1">
    <citation type="submission" date="2019-01" db="EMBL/GenBank/DDBJ databases">
        <title>A draft genome assembly of the solar-powered sea slug Elysia chlorotica.</title>
        <authorList>
            <person name="Cai H."/>
            <person name="Li Q."/>
            <person name="Fang X."/>
            <person name="Li J."/>
            <person name="Curtis N.E."/>
            <person name="Altenburger A."/>
            <person name="Shibata T."/>
            <person name="Feng M."/>
            <person name="Maeda T."/>
            <person name="Schwartz J.A."/>
            <person name="Shigenobu S."/>
            <person name="Lundholm N."/>
            <person name="Nishiyama T."/>
            <person name="Yang H."/>
            <person name="Hasebe M."/>
            <person name="Li S."/>
            <person name="Pierce S.K."/>
            <person name="Wang J."/>
        </authorList>
    </citation>
    <scope>NUCLEOTIDE SEQUENCE [LARGE SCALE GENOMIC DNA]</scope>
    <source>
        <strain evidence="5">EC2010</strain>
        <tissue evidence="5">Whole organism of an adult</tissue>
    </source>
</reference>
<evidence type="ECO:0000313" key="6">
    <source>
        <dbReference type="Proteomes" id="UP000271974"/>
    </source>
</evidence>
<dbReference type="Gene3D" id="3.40.50.300">
    <property type="entry name" value="P-loop containing nucleotide triphosphate hydrolases"/>
    <property type="match status" value="3"/>
</dbReference>
<dbReference type="Pfam" id="PF25396">
    <property type="entry name" value="ZNFX1"/>
    <property type="match status" value="1"/>
</dbReference>
<keyword evidence="6" id="KW-1185">Reference proteome</keyword>
<feature type="non-terminal residue" evidence="5">
    <location>
        <position position="1"/>
    </location>
</feature>
<dbReference type="Proteomes" id="UP000271974">
    <property type="component" value="Unassembled WGS sequence"/>
</dbReference>
<dbReference type="PANTHER" id="PTHR10887">
    <property type="entry name" value="DNA2/NAM7 HELICASE FAMILY"/>
    <property type="match status" value="1"/>
</dbReference>
<proteinExistence type="predicted"/>
<protein>
    <submittedName>
        <fullName evidence="5">Uncharacterized protein</fullName>
    </submittedName>
</protein>
<organism evidence="5 6">
    <name type="scientific">Elysia chlorotica</name>
    <name type="common">Eastern emerald elysia</name>
    <name type="synonym">Sea slug</name>
    <dbReference type="NCBI Taxonomy" id="188477"/>
    <lineage>
        <taxon>Eukaryota</taxon>
        <taxon>Metazoa</taxon>
        <taxon>Spiralia</taxon>
        <taxon>Lophotrochozoa</taxon>
        <taxon>Mollusca</taxon>
        <taxon>Gastropoda</taxon>
        <taxon>Heterobranchia</taxon>
        <taxon>Euthyneura</taxon>
        <taxon>Panpulmonata</taxon>
        <taxon>Sacoglossa</taxon>
        <taxon>Placobranchoidea</taxon>
        <taxon>Plakobranchidae</taxon>
        <taxon>Elysia</taxon>
    </lineage>
</organism>
<dbReference type="PANTHER" id="PTHR10887:SF341">
    <property type="entry name" value="NFX1-TYPE ZINC FINGER-CONTAINING PROTEIN 1"/>
    <property type="match status" value="1"/>
</dbReference>
<dbReference type="OrthoDB" id="2423195at2759"/>
<dbReference type="CDD" id="cd06008">
    <property type="entry name" value="NF-X1-zinc-finger"/>
    <property type="match status" value="1"/>
</dbReference>
<feature type="compositionally biased region" description="Acidic residues" evidence="1">
    <location>
        <begin position="467"/>
        <end position="479"/>
    </location>
</feature>
<gene>
    <name evidence="5" type="ORF">EGW08_004814</name>
</gene>
<dbReference type="GO" id="GO:0031048">
    <property type="term" value="P:regulatory ncRNA-mediated heterochromatin formation"/>
    <property type="evidence" value="ECO:0007669"/>
    <property type="project" value="TreeGrafter"/>
</dbReference>
<dbReference type="InterPro" id="IPR057373">
    <property type="entry name" value="ZNFX1"/>
</dbReference>
<dbReference type="SUPFAM" id="SSF52540">
    <property type="entry name" value="P-loop containing nucleoside triphosphate hydrolases"/>
    <property type="match status" value="1"/>
</dbReference>
<feature type="domain" description="ZNFX1" evidence="4">
    <location>
        <begin position="72"/>
        <end position="177"/>
    </location>
</feature>
<dbReference type="InterPro" id="IPR027417">
    <property type="entry name" value="P-loop_NTPase"/>
</dbReference>
<dbReference type="EMBL" id="RQTK01000111">
    <property type="protein sequence ID" value="RUS87439.1"/>
    <property type="molecule type" value="Genomic_DNA"/>
</dbReference>
<evidence type="ECO:0000259" key="3">
    <source>
        <dbReference type="Pfam" id="PF13087"/>
    </source>
</evidence>
<dbReference type="STRING" id="188477.A0A433U0R5"/>
<dbReference type="CDD" id="cd18808">
    <property type="entry name" value="SF1_C_Upf1"/>
    <property type="match status" value="1"/>
</dbReference>
<name>A0A433U0R5_ELYCH</name>
<evidence type="ECO:0000259" key="2">
    <source>
        <dbReference type="Pfam" id="PF13086"/>
    </source>
</evidence>
<sequence length="1201" mass="136529">DDYTQISIFPDTDEILADVAPFLRANKTSGEYRDSQHYLDVHSRLLKEDYLEPIRRGLKDYKEAQIMGGTIKEDNLRFYYDVKLVKMKCDESRGITHYVQFSVRSHVPIDWEHSRRLMYGSLLVLSKDVFETTVFATVSDRDTTQLEKGLVEVTFQNNLDQIFTSSEFDVFVMAETTAYFESYRHVLEGLQEMRDVPLRRYILSIEKDILPPAYYLESPEVDMSCIAAHGRCLAPVEILDEDDWPDASQTILNESQMEAMKLALTKEMAIIQGPPGTGKTYVGLKIMNILFNQMRKMKNKQSPILVVCYTNHALDQFLEGMLQFCRSGIVRVGGRSSSEALEKFNLRELRKNPKMERHVKANMTMNVKKRKKELKTVASYIETYWQQSLKQETSILALDDLLEEVSSVHQHSLKDPRRQSDLNPHVIRVWLRATSADMENHMTKASIRRLAQDEDDYRLNSHSDEGSGPDDMGDIDDFDENKTKKQKEQFRDIARDFKQFENREIQIYQRALMLGVNMSDTEQESQEDEWQESGNLSHSKVFKLLHSVQPFSETDVTAITDVWDLELRDRYRLYKYWVQERKEKLAGRLKALTQEYRDILALKKEAINEKDVCILRSARVIGMTTSGAAKHRAVLQKVGSQTVVVEEAAEVLEAHIITSLNARVKHLILIGDHQQLRPNPTVHRLAVDYDLEISLFERLVNNGVPSVMLEEQHRMRPEIAQFIRHIYPSLQDHATVKFYGNIEGVASNVFFLQHSFEEKEVDDSTSKANTHEALFLTALCKYFLQHGYEGSHITVLAAYGGQVAAIKEAMEPEESMYKDVRVTSIDNYQGEENDIILLSLVRSNKENKVGFLKTDNRVCVALSRAKKGLFVIGNLKQIAFKSNLWKKILATASQERVTGVCMKLVCVNHKEHETYVSGHEDFQRDVPEGGCSQPCGVVLMCGHICNLTCHSWDRFHQSTPCRQPCLHTCREGHPCPLKCADECGPCMVLVKKILKDCDHEDTVPCHKDVSEHVCNQPCRKMLPCGHECRGACGECFATGKHAPCLEKVEKTWPICGHKNITECYKDPADDPCTTKCKETLNCQHKCKGTCGGCMSGRVHLPCQNKCKKPLPCGHSCEGPCGGECMPCGKRCPTRCRHGPCTSTTCGALCKPCTENCAMVCAHSTCSQRCLDECFSKPCTRTCGKPVKDCLHKCVSLCGEKC</sequence>
<dbReference type="GO" id="GO:0004386">
    <property type="term" value="F:helicase activity"/>
    <property type="evidence" value="ECO:0007669"/>
    <property type="project" value="InterPro"/>
</dbReference>
<feature type="domain" description="DNA2/NAM7 helicase helicase" evidence="2">
    <location>
        <begin position="252"/>
        <end position="678"/>
    </location>
</feature>
<dbReference type="InterPro" id="IPR041677">
    <property type="entry name" value="DNA2/NAM7_AAA_11"/>
</dbReference>
<comment type="caution">
    <text evidence="5">The sequence shown here is derived from an EMBL/GenBank/DDBJ whole genome shotgun (WGS) entry which is preliminary data.</text>
</comment>
<evidence type="ECO:0000313" key="5">
    <source>
        <dbReference type="EMBL" id="RUS87439.1"/>
    </source>
</evidence>
<evidence type="ECO:0000259" key="4">
    <source>
        <dbReference type="Pfam" id="PF25396"/>
    </source>
</evidence>
<dbReference type="InterPro" id="IPR047187">
    <property type="entry name" value="SF1_C_Upf1"/>
</dbReference>
<evidence type="ECO:0000256" key="1">
    <source>
        <dbReference type="SAM" id="MobiDB-lite"/>
    </source>
</evidence>
<accession>A0A433U0R5</accession>
<dbReference type="InterPro" id="IPR045055">
    <property type="entry name" value="DNA2/NAM7-like"/>
</dbReference>
<dbReference type="Pfam" id="PF13087">
    <property type="entry name" value="AAA_12"/>
    <property type="match status" value="1"/>
</dbReference>
<dbReference type="FunFam" id="3.40.50.300:FF:001366">
    <property type="entry name" value="ATP binding protein, putative"/>
    <property type="match status" value="1"/>
</dbReference>
<dbReference type="InterPro" id="IPR041679">
    <property type="entry name" value="DNA2/NAM7-like_C"/>
</dbReference>
<feature type="non-terminal residue" evidence="5">
    <location>
        <position position="1201"/>
    </location>
</feature>
<feature type="region of interest" description="Disordered" evidence="1">
    <location>
        <begin position="453"/>
        <end position="487"/>
    </location>
</feature>
<dbReference type="GO" id="GO:0031380">
    <property type="term" value="C:nuclear RNA-directed RNA polymerase complex"/>
    <property type="evidence" value="ECO:0007669"/>
    <property type="project" value="TreeGrafter"/>
</dbReference>
<dbReference type="Pfam" id="PF13086">
    <property type="entry name" value="AAA_11"/>
    <property type="match status" value="1"/>
</dbReference>
<dbReference type="AlphaFoldDB" id="A0A433U0R5"/>